<reference evidence="1" key="1">
    <citation type="journal article" date="2015" name="Nature">
        <title>Complex archaea that bridge the gap between prokaryotes and eukaryotes.</title>
        <authorList>
            <person name="Spang A."/>
            <person name="Saw J.H."/>
            <person name="Jorgensen S.L."/>
            <person name="Zaremba-Niedzwiedzka K."/>
            <person name="Martijn J."/>
            <person name="Lind A.E."/>
            <person name="van Eijk R."/>
            <person name="Schleper C."/>
            <person name="Guy L."/>
            <person name="Ettema T.J."/>
        </authorList>
    </citation>
    <scope>NUCLEOTIDE SEQUENCE</scope>
</reference>
<accession>A0A0F8ZY76</accession>
<dbReference type="AlphaFoldDB" id="A0A0F8ZY76"/>
<feature type="non-terminal residue" evidence="1">
    <location>
        <position position="1"/>
    </location>
</feature>
<organism evidence="1">
    <name type="scientific">marine sediment metagenome</name>
    <dbReference type="NCBI Taxonomy" id="412755"/>
    <lineage>
        <taxon>unclassified sequences</taxon>
        <taxon>metagenomes</taxon>
        <taxon>ecological metagenomes</taxon>
    </lineage>
</organism>
<dbReference type="EMBL" id="LAZR01060806">
    <property type="protein sequence ID" value="KKK64911.1"/>
    <property type="molecule type" value="Genomic_DNA"/>
</dbReference>
<name>A0A0F8ZY76_9ZZZZ</name>
<evidence type="ECO:0000313" key="1">
    <source>
        <dbReference type="EMBL" id="KKK64911.1"/>
    </source>
</evidence>
<proteinExistence type="predicted"/>
<gene>
    <name evidence="1" type="ORF">LCGC14_2979430</name>
</gene>
<sequence length="135" mass="14943">RRIGANGNKKNIMTDEHDPDRPWVPEGLAAKLVVGARVRWRKNPECDWECPGCGEDMHGHYPDTGTGTITQISKTLPIAHLREGGCNKVSTHQGHAYSVEGDEALPHSFLERKEHFWAAAIELVPLEEPQEGGEA</sequence>
<comment type="caution">
    <text evidence="1">The sequence shown here is derived from an EMBL/GenBank/DDBJ whole genome shotgun (WGS) entry which is preliminary data.</text>
</comment>
<protein>
    <submittedName>
        <fullName evidence="1">Uncharacterized protein</fullName>
    </submittedName>
</protein>